<dbReference type="RefSeq" id="WP_310307613.1">
    <property type="nucleotide sequence ID" value="NZ_BAAAXB010000001.1"/>
</dbReference>
<name>A0ABU1PVC7_9PSEU</name>
<dbReference type="SUPFAM" id="SSF53335">
    <property type="entry name" value="S-adenosyl-L-methionine-dependent methyltransferases"/>
    <property type="match status" value="1"/>
</dbReference>
<protein>
    <recommendedName>
        <fullName evidence="3">Methyltransferase family protein</fullName>
    </recommendedName>
</protein>
<gene>
    <name evidence="1" type="ORF">J2S66_002981</name>
</gene>
<accession>A0ABU1PVC7</accession>
<dbReference type="Gene3D" id="3.40.50.150">
    <property type="entry name" value="Vaccinia Virus protein VP39"/>
    <property type="match status" value="1"/>
</dbReference>
<evidence type="ECO:0008006" key="3">
    <source>
        <dbReference type="Google" id="ProtNLM"/>
    </source>
</evidence>
<evidence type="ECO:0000313" key="1">
    <source>
        <dbReference type="EMBL" id="MDR6594597.1"/>
    </source>
</evidence>
<dbReference type="EMBL" id="JAVDSG010000001">
    <property type="protein sequence ID" value="MDR6594597.1"/>
    <property type="molecule type" value="Genomic_DNA"/>
</dbReference>
<keyword evidence="2" id="KW-1185">Reference proteome</keyword>
<sequence length="196" mass="20544">MPTDIAGSPAGVLDAWSAPLVADQVGAEEFLGGVADLVTRGRGTGRVLVPGGGPVADALAGRGYAVTAPPPGGRPSGPRVDVVFSGADELSRFPVQRDQTRAVRRLAAFLRPGGALVVQGRHPDPVGWAADPRVTRHDATRQTLVPADVRFPVRYLWPAELDLMAELADLALDGRWGGWCGEPVRDGGPVVSVYRS</sequence>
<reference evidence="1 2" key="1">
    <citation type="submission" date="2023-07" db="EMBL/GenBank/DDBJ databases">
        <title>Sequencing the genomes of 1000 actinobacteria strains.</title>
        <authorList>
            <person name="Klenk H.-P."/>
        </authorList>
    </citation>
    <scope>NUCLEOTIDE SEQUENCE [LARGE SCALE GENOMIC DNA]</scope>
    <source>
        <strain evidence="1 2">DSM 43749</strain>
    </source>
</reference>
<dbReference type="InterPro" id="IPR029063">
    <property type="entry name" value="SAM-dependent_MTases_sf"/>
</dbReference>
<comment type="caution">
    <text evidence="1">The sequence shown here is derived from an EMBL/GenBank/DDBJ whole genome shotgun (WGS) entry which is preliminary data.</text>
</comment>
<proteinExistence type="predicted"/>
<evidence type="ECO:0000313" key="2">
    <source>
        <dbReference type="Proteomes" id="UP001268819"/>
    </source>
</evidence>
<dbReference type="Proteomes" id="UP001268819">
    <property type="component" value="Unassembled WGS sequence"/>
</dbReference>
<organism evidence="1 2">
    <name type="scientific">Saccharothrix longispora</name>
    <dbReference type="NCBI Taxonomy" id="33920"/>
    <lineage>
        <taxon>Bacteria</taxon>
        <taxon>Bacillati</taxon>
        <taxon>Actinomycetota</taxon>
        <taxon>Actinomycetes</taxon>
        <taxon>Pseudonocardiales</taxon>
        <taxon>Pseudonocardiaceae</taxon>
        <taxon>Saccharothrix</taxon>
    </lineage>
</organism>